<evidence type="ECO:0008006" key="3">
    <source>
        <dbReference type="Google" id="ProtNLM"/>
    </source>
</evidence>
<gene>
    <name evidence="1" type="ORF">M5K25_002461</name>
</gene>
<dbReference type="EMBL" id="JANQDX010000003">
    <property type="protein sequence ID" value="KAL0926247.1"/>
    <property type="molecule type" value="Genomic_DNA"/>
</dbReference>
<dbReference type="Proteomes" id="UP001552299">
    <property type="component" value="Unassembled WGS sequence"/>
</dbReference>
<name>A0ABD0VU51_DENTH</name>
<sequence>MPIYSGNSGFGMDLSLAMRIPFRLRCSKNDYRSGEKGKNGQDNLNYVKLDRIVSGEVPNDLSFWITEQSLWAINIVSSDWAMMKDNKVLSRVAYNTKGLTAPFWIRMSHLPLQCWDEINVSRIASKIGHLKVSCSENGLEVKRGNLPGGLEGVAGPSIGAVEGNSVSAKPIAVNQVVIAGNSVGGDFDSNSGPWIHVNYGKAKFKNSWKRRATYNTFMPNIVKVQAAGSVKAAGIVNGGVGNVAGGIACTLGVKASYQEEVAMAHDKAADLLLDIPGAGTCSDSMKVYSALNSPVCGRNPVSITDDMYTDVNLFNVLNVVNKKLEETATISDIGNNANSIVHKIPIDGNKFNILNSCGDEEPDDGLNEKEDGEIVEEGERRFEKVEWLNGEKSGLVKVKLQKELRSIGKVNILARNSKNEKLNKESSGRNPTVNA</sequence>
<evidence type="ECO:0000313" key="2">
    <source>
        <dbReference type="Proteomes" id="UP001552299"/>
    </source>
</evidence>
<accession>A0ABD0VU51</accession>
<organism evidence="1 2">
    <name type="scientific">Dendrobium thyrsiflorum</name>
    <name type="common">Pinecone-like raceme dendrobium</name>
    <name type="synonym">Orchid</name>
    <dbReference type="NCBI Taxonomy" id="117978"/>
    <lineage>
        <taxon>Eukaryota</taxon>
        <taxon>Viridiplantae</taxon>
        <taxon>Streptophyta</taxon>
        <taxon>Embryophyta</taxon>
        <taxon>Tracheophyta</taxon>
        <taxon>Spermatophyta</taxon>
        <taxon>Magnoliopsida</taxon>
        <taxon>Liliopsida</taxon>
        <taxon>Asparagales</taxon>
        <taxon>Orchidaceae</taxon>
        <taxon>Epidendroideae</taxon>
        <taxon>Malaxideae</taxon>
        <taxon>Dendrobiinae</taxon>
        <taxon>Dendrobium</taxon>
    </lineage>
</organism>
<dbReference type="AlphaFoldDB" id="A0ABD0VU51"/>
<protein>
    <recommendedName>
        <fullName evidence="3">DUF4283 domain-containing protein</fullName>
    </recommendedName>
</protein>
<proteinExistence type="predicted"/>
<keyword evidence="2" id="KW-1185">Reference proteome</keyword>
<comment type="caution">
    <text evidence="1">The sequence shown here is derived from an EMBL/GenBank/DDBJ whole genome shotgun (WGS) entry which is preliminary data.</text>
</comment>
<evidence type="ECO:0000313" key="1">
    <source>
        <dbReference type="EMBL" id="KAL0926247.1"/>
    </source>
</evidence>
<reference evidence="1 2" key="1">
    <citation type="journal article" date="2024" name="Plant Biotechnol. J.">
        <title>Dendrobium thyrsiflorum genome and its molecular insights into genes involved in important horticultural traits.</title>
        <authorList>
            <person name="Chen B."/>
            <person name="Wang J.Y."/>
            <person name="Zheng P.J."/>
            <person name="Li K.L."/>
            <person name="Liang Y.M."/>
            <person name="Chen X.F."/>
            <person name="Zhang C."/>
            <person name="Zhao X."/>
            <person name="He X."/>
            <person name="Zhang G.Q."/>
            <person name="Liu Z.J."/>
            <person name="Xu Q."/>
        </authorList>
    </citation>
    <scope>NUCLEOTIDE SEQUENCE [LARGE SCALE GENOMIC DNA]</scope>
    <source>
        <strain evidence="1">GZMU011</strain>
    </source>
</reference>